<feature type="non-terminal residue" evidence="7">
    <location>
        <position position="1"/>
    </location>
</feature>
<keyword evidence="2" id="KW-0378">Hydrolase</keyword>
<evidence type="ECO:0000256" key="1">
    <source>
        <dbReference type="ARBA" id="ARBA00022723"/>
    </source>
</evidence>
<dbReference type="PROSITE" id="PS51845">
    <property type="entry name" value="PDEASE_I_2"/>
    <property type="match status" value="1"/>
</dbReference>
<dbReference type="Proteomes" id="UP000485058">
    <property type="component" value="Unassembled WGS sequence"/>
</dbReference>
<dbReference type="PANTHER" id="PTHR11347">
    <property type="entry name" value="CYCLIC NUCLEOTIDE PHOSPHODIESTERASE"/>
    <property type="match status" value="1"/>
</dbReference>
<dbReference type="GO" id="GO:0004114">
    <property type="term" value="F:3',5'-cyclic-nucleotide phosphodiesterase activity"/>
    <property type="evidence" value="ECO:0007669"/>
    <property type="project" value="InterPro"/>
</dbReference>
<evidence type="ECO:0000313" key="7">
    <source>
        <dbReference type="EMBL" id="GFH09823.1"/>
    </source>
</evidence>
<feature type="binding site" evidence="4">
    <location>
        <position position="145"/>
    </location>
    <ligand>
        <name>Zn(2+)</name>
        <dbReference type="ChEBI" id="CHEBI:29105"/>
        <label>2</label>
    </ligand>
</feature>
<evidence type="ECO:0000256" key="4">
    <source>
        <dbReference type="PIRSR" id="PIRSR623088-3"/>
    </source>
</evidence>
<feature type="non-terminal residue" evidence="7">
    <location>
        <position position="226"/>
    </location>
</feature>
<feature type="active site" description="Proton donor" evidence="3">
    <location>
        <position position="103"/>
    </location>
</feature>
<evidence type="ECO:0000259" key="6">
    <source>
        <dbReference type="PROSITE" id="PS51845"/>
    </source>
</evidence>
<keyword evidence="8" id="KW-1185">Reference proteome</keyword>
<dbReference type="Pfam" id="PF00233">
    <property type="entry name" value="PDEase_I"/>
    <property type="match status" value="1"/>
</dbReference>
<dbReference type="SUPFAM" id="SSF109604">
    <property type="entry name" value="HD-domain/PDEase-like"/>
    <property type="match status" value="1"/>
</dbReference>
<feature type="domain" description="PDEase" evidence="6">
    <location>
        <begin position="27"/>
        <end position="226"/>
    </location>
</feature>
<dbReference type="GO" id="GO:0046872">
    <property type="term" value="F:metal ion binding"/>
    <property type="evidence" value="ECO:0007669"/>
    <property type="project" value="UniProtKB-KW"/>
</dbReference>
<dbReference type="PROSITE" id="PS00126">
    <property type="entry name" value="PDEASE_I_1"/>
    <property type="match status" value="1"/>
</dbReference>
<dbReference type="InterPro" id="IPR002073">
    <property type="entry name" value="PDEase_catalytic_dom"/>
</dbReference>
<dbReference type="InterPro" id="IPR023088">
    <property type="entry name" value="PDEase"/>
</dbReference>
<evidence type="ECO:0000313" key="8">
    <source>
        <dbReference type="Proteomes" id="UP000485058"/>
    </source>
</evidence>
<keyword evidence="1 4" id="KW-0479">Metal-binding</keyword>
<proteinExistence type="predicted"/>
<dbReference type="Gene3D" id="1.10.1300.10">
    <property type="entry name" value="3'5'-cyclic nucleotide phosphodiesterase, catalytic domain"/>
    <property type="match status" value="1"/>
</dbReference>
<dbReference type="InterPro" id="IPR023174">
    <property type="entry name" value="PDEase_CS"/>
</dbReference>
<dbReference type="AlphaFoldDB" id="A0A699YIB4"/>
<evidence type="ECO:0000256" key="2">
    <source>
        <dbReference type="ARBA" id="ARBA00022801"/>
    </source>
</evidence>
<gene>
    <name evidence="7" type="ORF">HaLaN_05039</name>
</gene>
<name>A0A699YIB4_HAELA</name>
<organism evidence="7 8">
    <name type="scientific">Haematococcus lacustris</name>
    <name type="common">Green alga</name>
    <name type="synonym">Haematococcus pluvialis</name>
    <dbReference type="NCBI Taxonomy" id="44745"/>
    <lineage>
        <taxon>Eukaryota</taxon>
        <taxon>Viridiplantae</taxon>
        <taxon>Chlorophyta</taxon>
        <taxon>core chlorophytes</taxon>
        <taxon>Chlorophyceae</taxon>
        <taxon>CS clade</taxon>
        <taxon>Chlamydomonadales</taxon>
        <taxon>Haematococcaceae</taxon>
        <taxon>Haematococcus</taxon>
    </lineage>
</organism>
<dbReference type="InterPro" id="IPR036971">
    <property type="entry name" value="PDEase_catalytic_dom_sf"/>
</dbReference>
<dbReference type="PRINTS" id="PR00387">
    <property type="entry name" value="PDIESTERASE1"/>
</dbReference>
<feature type="binding site" evidence="4">
    <location>
        <position position="144"/>
    </location>
    <ligand>
        <name>Zn(2+)</name>
        <dbReference type="ChEBI" id="CHEBI:29105"/>
        <label>1</label>
    </ligand>
</feature>
<reference evidence="7 8" key="1">
    <citation type="submission" date="2020-02" db="EMBL/GenBank/DDBJ databases">
        <title>Draft genome sequence of Haematococcus lacustris strain NIES-144.</title>
        <authorList>
            <person name="Morimoto D."/>
            <person name="Nakagawa S."/>
            <person name="Yoshida T."/>
            <person name="Sawayama S."/>
        </authorList>
    </citation>
    <scope>NUCLEOTIDE SEQUENCE [LARGE SCALE GENOMIC DNA]</scope>
    <source>
        <strain evidence="7 8">NIES-144</strain>
    </source>
</reference>
<dbReference type="GO" id="GO:0007165">
    <property type="term" value="P:signal transduction"/>
    <property type="evidence" value="ECO:0007669"/>
    <property type="project" value="InterPro"/>
</dbReference>
<accession>A0A699YIB4</accession>
<protein>
    <submittedName>
        <fullName evidence="7">3'5'-cyclic nucleotide phosphodiesterase</fullName>
    </submittedName>
</protein>
<feature type="binding site" evidence="4">
    <location>
        <position position="107"/>
    </location>
    <ligand>
        <name>Zn(2+)</name>
        <dbReference type="ChEBI" id="CHEBI:29105"/>
        <label>1</label>
    </ligand>
</feature>
<feature type="binding site" evidence="4">
    <location>
        <position position="145"/>
    </location>
    <ligand>
        <name>Zn(2+)</name>
        <dbReference type="ChEBI" id="CHEBI:29105"/>
        <label>1</label>
    </ligand>
</feature>
<feature type="region of interest" description="Disordered" evidence="5">
    <location>
        <begin position="1"/>
        <end position="23"/>
    </location>
</feature>
<comment type="caution">
    <text evidence="7">The sequence shown here is derived from an EMBL/GenBank/DDBJ whole genome shotgun (WGS) entry which is preliminary data.</text>
</comment>
<evidence type="ECO:0000256" key="5">
    <source>
        <dbReference type="SAM" id="MobiDB-lite"/>
    </source>
</evidence>
<sequence>MPLLADPSGLTQDGGDGEDPADAEGLAAVPCSGALHSLLEAAYSSWTYDSFALAAASQGHPLSALLYFLLHRSGLMTRFRLDPLMTARFARALEAGYQDQPYHNKIHAADVLQTLHVVLTRGGLVPGYADPLTLLACLLAGAAHDLQHSGLTNDFLVATEHPLALLYNDNLSLGAAGRAHWSDCRSPAENHHLATLFSMLRCPELALLAHLPKQERDKMRKIIIEL</sequence>
<dbReference type="EMBL" id="BLLF01000266">
    <property type="protein sequence ID" value="GFH09823.1"/>
    <property type="molecule type" value="Genomic_DNA"/>
</dbReference>
<evidence type="ECO:0000256" key="3">
    <source>
        <dbReference type="PIRSR" id="PIRSR623088-1"/>
    </source>
</evidence>